<evidence type="ECO:0000313" key="2">
    <source>
        <dbReference type="EMBL" id="QYT04956.1"/>
    </source>
</evidence>
<feature type="compositionally biased region" description="Acidic residues" evidence="1">
    <location>
        <begin position="162"/>
        <end position="176"/>
    </location>
</feature>
<organism evidence="2 3">
    <name type="scientific">Trichoderma simmonsii</name>
    <dbReference type="NCBI Taxonomy" id="1491479"/>
    <lineage>
        <taxon>Eukaryota</taxon>
        <taxon>Fungi</taxon>
        <taxon>Dikarya</taxon>
        <taxon>Ascomycota</taxon>
        <taxon>Pezizomycotina</taxon>
        <taxon>Sordariomycetes</taxon>
        <taxon>Hypocreomycetidae</taxon>
        <taxon>Hypocreales</taxon>
        <taxon>Hypocreaceae</taxon>
        <taxon>Trichoderma</taxon>
    </lineage>
</organism>
<dbReference type="Proteomes" id="UP000826661">
    <property type="component" value="Chromosome VII"/>
</dbReference>
<protein>
    <submittedName>
        <fullName evidence="2">Restless-like transposase</fullName>
    </submittedName>
</protein>
<name>A0A8G0PJP0_9HYPO</name>
<keyword evidence="3" id="KW-1185">Reference proteome</keyword>
<dbReference type="EMBL" id="CP075870">
    <property type="protein sequence ID" value="QYT04956.1"/>
    <property type="molecule type" value="Genomic_DNA"/>
</dbReference>
<accession>A0A8G0PJP0</accession>
<gene>
    <name evidence="2" type="ORF">H0G86_011859</name>
</gene>
<feature type="region of interest" description="Disordered" evidence="1">
    <location>
        <begin position="153"/>
        <end position="202"/>
    </location>
</feature>
<proteinExistence type="predicted"/>
<dbReference type="AlphaFoldDB" id="A0A8G0PJP0"/>
<reference evidence="2 3" key="1">
    <citation type="journal article" date="2021" name="BMC Genomics">
        <title>Telomere-to-telomere genome assembly of asparaginase-producing Trichoderma simmonsii.</title>
        <authorList>
            <person name="Chung D."/>
            <person name="Kwon Y.M."/>
            <person name="Yang Y."/>
        </authorList>
    </citation>
    <scope>NUCLEOTIDE SEQUENCE [LARGE SCALE GENOMIC DNA]</scope>
    <source>
        <strain evidence="2 3">GH-Sj1</strain>
    </source>
</reference>
<evidence type="ECO:0000256" key="1">
    <source>
        <dbReference type="SAM" id="MobiDB-lite"/>
    </source>
</evidence>
<evidence type="ECO:0000313" key="3">
    <source>
        <dbReference type="Proteomes" id="UP000826661"/>
    </source>
</evidence>
<sequence>MAAITCKVVDTYNIGVEGVQVILDCRDRFYNHVGKLESLTDAGGKINFWYQFPASCYGSGLEPQVVDATDIPRVSLTFYPHPRLMAPHAPWVSIRADLYLPGVAGHSVVLHLEDTPRLEYTTDPVSGPISPLAVDTQALDILRTPSPFLLSPPPLTISSYESSDDDYEPTIDDEIDTETRGHKRKLDVESGQSPRARRQRTE</sequence>